<dbReference type="Proteomes" id="UP001153269">
    <property type="component" value="Unassembled WGS sequence"/>
</dbReference>
<dbReference type="EMBL" id="CADEAL010003246">
    <property type="protein sequence ID" value="CAB1443985.1"/>
    <property type="molecule type" value="Genomic_DNA"/>
</dbReference>
<gene>
    <name evidence="2" type="ORF">PLEPLA_LOCUS31701</name>
</gene>
<evidence type="ECO:0000313" key="3">
    <source>
        <dbReference type="Proteomes" id="UP001153269"/>
    </source>
</evidence>
<sequence>MGHFGSRLSKVAQTSHSPGTLSSSTTGNHEVSPGQALLFLYRMAALTLSHRGEGLWEASEVKGTPESSSAAI</sequence>
<feature type="compositionally biased region" description="Polar residues" evidence="1">
    <location>
        <begin position="11"/>
        <end position="29"/>
    </location>
</feature>
<accession>A0A9N7YZI1</accession>
<evidence type="ECO:0000256" key="1">
    <source>
        <dbReference type="SAM" id="MobiDB-lite"/>
    </source>
</evidence>
<dbReference type="AlphaFoldDB" id="A0A9N7YZI1"/>
<name>A0A9N7YZI1_PLEPL</name>
<protein>
    <submittedName>
        <fullName evidence="2">Uncharacterized protein</fullName>
    </submittedName>
</protein>
<evidence type="ECO:0000313" key="2">
    <source>
        <dbReference type="EMBL" id="CAB1443985.1"/>
    </source>
</evidence>
<proteinExistence type="predicted"/>
<comment type="caution">
    <text evidence="2">The sequence shown here is derived from an EMBL/GenBank/DDBJ whole genome shotgun (WGS) entry which is preliminary data.</text>
</comment>
<organism evidence="2 3">
    <name type="scientific">Pleuronectes platessa</name>
    <name type="common">European plaice</name>
    <dbReference type="NCBI Taxonomy" id="8262"/>
    <lineage>
        <taxon>Eukaryota</taxon>
        <taxon>Metazoa</taxon>
        <taxon>Chordata</taxon>
        <taxon>Craniata</taxon>
        <taxon>Vertebrata</taxon>
        <taxon>Euteleostomi</taxon>
        <taxon>Actinopterygii</taxon>
        <taxon>Neopterygii</taxon>
        <taxon>Teleostei</taxon>
        <taxon>Neoteleostei</taxon>
        <taxon>Acanthomorphata</taxon>
        <taxon>Carangaria</taxon>
        <taxon>Pleuronectiformes</taxon>
        <taxon>Pleuronectoidei</taxon>
        <taxon>Pleuronectidae</taxon>
        <taxon>Pleuronectes</taxon>
    </lineage>
</organism>
<keyword evidence="3" id="KW-1185">Reference proteome</keyword>
<reference evidence="2" key="1">
    <citation type="submission" date="2020-03" db="EMBL/GenBank/DDBJ databases">
        <authorList>
            <person name="Weist P."/>
        </authorList>
    </citation>
    <scope>NUCLEOTIDE SEQUENCE</scope>
</reference>
<feature type="region of interest" description="Disordered" evidence="1">
    <location>
        <begin position="1"/>
        <end position="30"/>
    </location>
</feature>